<feature type="transmembrane region" description="Helical" evidence="6">
    <location>
        <begin position="173"/>
        <end position="193"/>
    </location>
</feature>
<evidence type="ECO:0000313" key="7">
    <source>
        <dbReference type="EMBL" id="RGB75849.1"/>
    </source>
</evidence>
<keyword evidence="4 6" id="KW-1133">Transmembrane helix</keyword>
<dbReference type="OrthoDB" id="9780088at2"/>
<comment type="subcellular location">
    <subcellularLocation>
        <location evidence="1">Membrane</location>
        <topology evidence="1">Multi-pass membrane protein</topology>
    </subcellularLocation>
</comment>
<dbReference type="PANTHER" id="PTHR30569:SF0">
    <property type="entry name" value="CYTOSINE PERMEASE"/>
    <property type="match status" value="1"/>
</dbReference>
<dbReference type="GO" id="GO:0015209">
    <property type="term" value="F:cytosine transmembrane transporter activity"/>
    <property type="evidence" value="ECO:0007669"/>
    <property type="project" value="InterPro"/>
</dbReference>
<protein>
    <submittedName>
        <fullName evidence="7">Putative hydroxymethylpyrimidine transporter CytX</fullName>
    </submittedName>
</protein>
<keyword evidence="8" id="KW-1185">Reference proteome</keyword>
<proteinExistence type="inferred from homology"/>
<dbReference type="Gene3D" id="1.10.4160.10">
    <property type="entry name" value="Hydantoin permease"/>
    <property type="match status" value="1"/>
</dbReference>
<feature type="transmembrane region" description="Helical" evidence="6">
    <location>
        <begin position="340"/>
        <end position="356"/>
    </location>
</feature>
<evidence type="ECO:0000256" key="2">
    <source>
        <dbReference type="ARBA" id="ARBA00008974"/>
    </source>
</evidence>
<feature type="transmembrane region" description="Helical" evidence="6">
    <location>
        <begin position="307"/>
        <end position="328"/>
    </location>
</feature>
<keyword evidence="5 6" id="KW-0472">Membrane</keyword>
<dbReference type="GO" id="GO:0005886">
    <property type="term" value="C:plasma membrane"/>
    <property type="evidence" value="ECO:0007669"/>
    <property type="project" value="TreeGrafter"/>
</dbReference>
<feature type="transmembrane region" description="Helical" evidence="6">
    <location>
        <begin position="81"/>
        <end position="103"/>
    </location>
</feature>
<evidence type="ECO:0000256" key="6">
    <source>
        <dbReference type="SAM" id="Phobius"/>
    </source>
</evidence>
<accession>A0A3E2THE0</accession>
<name>A0A3E2THE0_9FIRM</name>
<evidence type="ECO:0000313" key="8">
    <source>
        <dbReference type="Proteomes" id="UP000261011"/>
    </source>
</evidence>
<organism evidence="7 8">
    <name type="scientific">Anaerococcus nagyae</name>
    <dbReference type="NCBI Taxonomy" id="1755241"/>
    <lineage>
        <taxon>Bacteria</taxon>
        <taxon>Bacillati</taxon>
        <taxon>Bacillota</taxon>
        <taxon>Tissierellia</taxon>
        <taxon>Tissierellales</taxon>
        <taxon>Peptoniphilaceae</taxon>
        <taxon>Anaerococcus</taxon>
    </lineage>
</organism>
<reference evidence="7 8" key="1">
    <citation type="submission" date="2018-08" db="EMBL/GenBank/DDBJ databases">
        <title>A genome reference for cultivated species of the human gut microbiota.</title>
        <authorList>
            <person name="Zou Y."/>
            <person name="Xue W."/>
            <person name="Luo G."/>
        </authorList>
    </citation>
    <scope>NUCLEOTIDE SEQUENCE [LARGE SCALE GENOMIC DNA]</scope>
    <source>
        <strain evidence="7 8">OF01-3</strain>
    </source>
</reference>
<feature type="transmembrane region" description="Helical" evidence="6">
    <location>
        <begin position="236"/>
        <end position="263"/>
    </location>
</feature>
<gene>
    <name evidence="7" type="primary">cytX</name>
    <name evidence="7" type="ORF">DXA39_05875</name>
</gene>
<evidence type="ECO:0000256" key="1">
    <source>
        <dbReference type="ARBA" id="ARBA00004141"/>
    </source>
</evidence>
<dbReference type="RefSeq" id="WP_117521792.1">
    <property type="nucleotide sequence ID" value="NZ_JAGGLS010000005.1"/>
</dbReference>
<dbReference type="AlphaFoldDB" id="A0A3E2THE0"/>
<feature type="transmembrane region" description="Helical" evidence="6">
    <location>
        <begin position="205"/>
        <end position="224"/>
    </location>
</feature>
<keyword evidence="3 6" id="KW-0812">Transmembrane</keyword>
<dbReference type="Pfam" id="PF02133">
    <property type="entry name" value="Transp_cyt_pur"/>
    <property type="match status" value="1"/>
</dbReference>
<feature type="transmembrane region" description="Helical" evidence="6">
    <location>
        <begin position="362"/>
        <end position="384"/>
    </location>
</feature>
<dbReference type="Proteomes" id="UP000261011">
    <property type="component" value="Unassembled WGS sequence"/>
</dbReference>
<dbReference type="InterPro" id="IPR012732">
    <property type="entry name" value="Thia_CytX"/>
</dbReference>
<dbReference type="InterPro" id="IPR030191">
    <property type="entry name" value="CodB"/>
</dbReference>
<evidence type="ECO:0000256" key="3">
    <source>
        <dbReference type="ARBA" id="ARBA00022692"/>
    </source>
</evidence>
<evidence type="ECO:0000256" key="4">
    <source>
        <dbReference type="ARBA" id="ARBA00022989"/>
    </source>
</evidence>
<feature type="transmembrane region" description="Helical" evidence="6">
    <location>
        <begin position="140"/>
        <end position="158"/>
    </location>
</feature>
<sequence length="387" mass="42355">MKKTSVFENGLIWFGAAVSIAEILTGTYYAPMGFKNGFLAILIGHLIGFIFLYLAGLIGALSKRSAMETTKLTFGSKGGKIFSFLNFLQLLGWTAIMIYDAAISSSEIFSFGHNLWAFLTGALIIVWLMIGISDLGKVNTVSMTLLFILTIILSRYIFKDDILSIGPAKESMSFGAAVELAVAMPISWLPLISDYTSNAEKGRESTFVSAIVYSLISIWMYVIGMGGSLITGKTSLASIFSITKLGVFAVVIIILSTVNTTFMDAYSSGLTFKSIKLDANEKKVGVIVSIIGTISAMIFPMDDITDFLYFIGSVFAPMIAIQIADYFILKNEAYVGDYNILNTTSWILGFIIYRLILNEEFILGPTLLVIIITMIITIILNKVFGEK</sequence>
<dbReference type="EMBL" id="QVEU01000004">
    <property type="protein sequence ID" value="RGB75849.1"/>
    <property type="molecule type" value="Genomic_DNA"/>
</dbReference>
<dbReference type="NCBIfam" id="TIGR02358">
    <property type="entry name" value="thia_cytX"/>
    <property type="match status" value="1"/>
</dbReference>
<comment type="similarity">
    <text evidence="2">Belongs to the purine-cytosine permease (2.A.39) family.</text>
</comment>
<comment type="caution">
    <text evidence="7">The sequence shown here is derived from an EMBL/GenBank/DDBJ whole genome shotgun (WGS) entry which is preliminary data.</text>
</comment>
<dbReference type="InterPro" id="IPR001248">
    <property type="entry name" value="Pur-cyt_permease"/>
</dbReference>
<feature type="transmembrane region" description="Helical" evidence="6">
    <location>
        <begin position="115"/>
        <end position="133"/>
    </location>
</feature>
<feature type="transmembrane region" description="Helical" evidence="6">
    <location>
        <begin position="12"/>
        <end position="31"/>
    </location>
</feature>
<feature type="transmembrane region" description="Helical" evidence="6">
    <location>
        <begin position="284"/>
        <end position="301"/>
    </location>
</feature>
<feature type="transmembrane region" description="Helical" evidence="6">
    <location>
        <begin position="37"/>
        <end position="61"/>
    </location>
</feature>
<evidence type="ECO:0000256" key="5">
    <source>
        <dbReference type="ARBA" id="ARBA00023136"/>
    </source>
</evidence>
<dbReference type="PANTHER" id="PTHR30569">
    <property type="entry name" value="CYTOSINE TRANSPORTER CODB"/>
    <property type="match status" value="1"/>
</dbReference>